<evidence type="ECO:0000313" key="10">
    <source>
        <dbReference type="Proteomes" id="UP000664073"/>
    </source>
</evidence>
<keyword evidence="10" id="KW-1185">Reference proteome</keyword>
<evidence type="ECO:0000256" key="5">
    <source>
        <dbReference type="ARBA" id="ARBA00023136"/>
    </source>
</evidence>
<keyword evidence="3 7" id="KW-0812">Transmembrane</keyword>
<evidence type="ECO:0000259" key="8">
    <source>
        <dbReference type="Pfam" id="PF06271"/>
    </source>
</evidence>
<comment type="subcellular location">
    <subcellularLocation>
        <location evidence="1">Cell membrane</location>
        <topology evidence="1">Multi-pass membrane protein</topology>
    </subcellularLocation>
</comment>
<name>A0A939HHA4_9PROT</name>
<keyword evidence="5 7" id="KW-0472">Membrane</keyword>
<dbReference type="Proteomes" id="UP000664073">
    <property type="component" value="Unassembled WGS sequence"/>
</dbReference>
<evidence type="ECO:0000256" key="7">
    <source>
        <dbReference type="SAM" id="Phobius"/>
    </source>
</evidence>
<protein>
    <submittedName>
        <fullName evidence="9">RDD family protein</fullName>
    </submittedName>
</protein>
<evidence type="ECO:0000313" key="9">
    <source>
        <dbReference type="EMBL" id="MBO1324388.1"/>
    </source>
</evidence>
<feature type="region of interest" description="Disordered" evidence="6">
    <location>
        <begin position="1"/>
        <end position="20"/>
    </location>
</feature>
<accession>A0A939HHA4</accession>
<evidence type="ECO:0000256" key="4">
    <source>
        <dbReference type="ARBA" id="ARBA00022989"/>
    </source>
</evidence>
<dbReference type="PANTHER" id="PTHR36115:SF6">
    <property type="entry name" value="PROLINE-RICH ANTIGEN HOMOLOG"/>
    <property type="match status" value="1"/>
</dbReference>
<evidence type="ECO:0000256" key="3">
    <source>
        <dbReference type="ARBA" id="ARBA00022692"/>
    </source>
</evidence>
<dbReference type="Pfam" id="PF06271">
    <property type="entry name" value="RDD"/>
    <property type="match status" value="1"/>
</dbReference>
<dbReference type="AlphaFoldDB" id="A0A939HHA4"/>
<reference evidence="9" key="1">
    <citation type="submission" date="2021-03" db="EMBL/GenBank/DDBJ databases">
        <title>The complete genome sequence of Acetobacter sp. TBRC 12339.</title>
        <authorList>
            <person name="Charoenyingcharoen P."/>
            <person name="Yukphan P."/>
        </authorList>
    </citation>
    <scope>NUCLEOTIDE SEQUENCE</scope>
    <source>
        <strain evidence="9">TBRC 12339</strain>
    </source>
</reference>
<comment type="caution">
    <text evidence="9">The sequence shown here is derived from an EMBL/GenBank/DDBJ whole genome shotgun (WGS) entry which is preliminary data.</text>
</comment>
<dbReference type="EMBL" id="JAFVMH010000002">
    <property type="protein sequence ID" value="MBO1324388.1"/>
    <property type="molecule type" value="Genomic_DNA"/>
</dbReference>
<dbReference type="InterPro" id="IPR010432">
    <property type="entry name" value="RDD"/>
</dbReference>
<feature type="transmembrane region" description="Helical" evidence="7">
    <location>
        <begin position="165"/>
        <end position="185"/>
    </location>
</feature>
<dbReference type="PANTHER" id="PTHR36115">
    <property type="entry name" value="PROLINE-RICH ANTIGEN HOMOLOG-RELATED"/>
    <property type="match status" value="1"/>
</dbReference>
<feature type="domain" description="RDD" evidence="8">
    <location>
        <begin position="33"/>
        <end position="198"/>
    </location>
</feature>
<organism evidence="9 10">
    <name type="scientific">Acetobacter garciniae</name>
    <dbReference type="NCBI Taxonomy" id="2817435"/>
    <lineage>
        <taxon>Bacteria</taxon>
        <taxon>Pseudomonadati</taxon>
        <taxon>Pseudomonadota</taxon>
        <taxon>Alphaproteobacteria</taxon>
        <taxon>Acetobacterales</taxon>
        <taxon>Acetobacteraceae</taxon>
        <taxon>Acetobacter</taxon>
    </lineage>
</organism>
<dbReference type="InterPro" id="IPR051791">
    <property type="entry name" value="Pra-immunoreactive"/>
</dbReference>
<feature type="transmembrane region" description="Helical" evidence="7">
    <location>
        <begin position="40"/>
        <end position="62"/>
    </location>
</feature>
<evidence type="ECO:0000256" key="6">
    <source>
        <dbReference type="SAM" id="MobiDB-lite"/>
    </source>
</evidence>
<gene>
    <name evidence="9" type="ORF">J2D77_04335</name>
</gene>
<keyword evidence="2" id="KW-1003">Cell membrane</keyword>
<dbReference type="GO" id="GO:0005886">
    <property type="term" value="C:plasma membrane"/>
    <property type="evidence" value="ECO:0007669"/>
    <property type="project" value="UniProtKB-SubCell"/>
</dbReference>
<sequence>MTNPPPGWGNQPFASPNNFGDPMDGGQNPVWVYAGFWWRVWAFTIDAIILSMAETALGFFIAPDISVQWQELPGDSSGQTMDVVDIASIAGSAMPRADTISVLLPHIHTGNWHGASVILALVPALYCILFEASALSATPGKFLCRLKVVTLSGGRISLARAALRFVVKAFLSFPLLYIGVLMVAFTRRKQGLHDLVAGTLVIRQDVSRVASFPPQP</sequence>
<evidence type="ECO:0000256" key="2">
    <source>
        <dbReference type="ARBA" id="ARBA00022475"/>
    </source>
</evidence>
<dbReference type="RefSeq" id="WP_207845094.1">
    <property type="nucleotide sequence ID" value="NZ_JAFVMH010000002.1"/>
</dbReference>
<keyword evidence="4 7" id="KW-1133">Transmembrane helix</keyword>
<evidence type="ECO:0000256" key="1">
    <source>
        <dbReference type="ARBA" id="ARBA00004651"/>
    </source>
</evidence>
<proteinExistence type="predicted"/>